<dbReference type="InterPro" id="IPR033116">
    <property type="entry name" value="TRYPSIN_SER"/>
</dbReference>
<dbReference type="Proteomes" id="UP000015104">
    <property type="component" value="Unassembled WGS sequence"/>
</dbReference>
<dbReference type="PROSITE" id="PS00134">
    <property type="entry name" value="TRYPSIN_HIS"/>
    <property type="match status" value="1"/>
</dbReference>
<protein>
    <recommendedName>
        <fullName evidence="7">Peptidase S1 domain-containing protein</fullName>
    </recommendedName>
</protein>
<feature type="signal peptide" evidence="6">
    <location>
        <begin position="1"/>
        <end position="23"/>
    </location>
</feature>
<dbReference type="PRINTS" id="PR00722">
    <property type="entry name" value="CHYMOTRYPSIN"/>
</dbReference>
<reference evidence="9" key="1">
    <citation type="submission" date="2011-08" db="EMBL/GenBank/DDBJ databases">
        <authorList>
            <person name="Rombauts S."/>
        </authorList>
    </citation>
    <scope>NUCLEOTIDE SEQUENCE</scope>
    <source>
        <strain evidence="9">London</strain>
    </source>
</reference>
<dbReference type="KEGG" id="tut:107360505"/>
<keyword evidence="1 5" id="KW-0645">Protease</keyword>
<keyword evidence="6" id="KW-0732">Signal</keyword>
<dbReference type="STRING" id="32264.T1K4V3"/>
<feature type="chain" id="PRO_5004581018" description="Peptidase S1 domain-containing protein" evidence="6">
    <location>
        <begin position="24"/>
        <end position="305"/>
    </location>
</feature>
<dbReference type="InterPro" id="IPR043504">
    <property type="entry name" value="Peptidase_S1_PA_chymotrypsin"/>
</dbReference>
<keyword evidence="3 5" id="KW-0720">Serine protease</keyword>
<dbReference type="GO" id="GO:0006508">
    <property type="term" value="P:proteolysis"/>
    <property type="evidence" value="ECO:0007669"/>
    <property type="project" value="UniProtKB-KW"/>
</dbReference>
<sequence>MKVYYLIVVLVINLSCIFDLSQTSNQPNVVNSHKNRSYYEIKKLLHGNGLTLNCGTQLKSLAGRVVGGREAEDGEFPWQVSLQLKHRFFGYRHFCGGTIIGNRWIVTAAHCANHIDNNNTIAVLGAIDLTPFQYHVKAAINSTFVHPNYNQNTIENDIALLKTSEKIDLTGQNYPISSACLPESLDQQPSGNAIVTGFGKTSESGGSSSTLLRAAEIPVMSLEACKEYYGNRVYPKMLCAGYKEGKHDSCQGDSGGPLVQIVDNHGVLVGVVSWGIGCARPAKPGVYTKVSSYIDWIYETIEANQ</sequence>
<dbReference type="SMART" id="SM00020">
    <property type="entry name" value="Tryp_SPc"/>
    <property type="match status" value="1"/>
</dbReference>
<evidence type="ECO:0000313" key="8">
    <source>
        <dbReference type="EnsemblMetazoa" id="tetur05g04020.1"/>
    </source>
</evidence>
<keyword evidence="4" id="KW-1015">Disulfide bond</keyword>
<dbReference type="Gene3D" id="2.40.10.10">
    <property type="entry name" value="Trypsin-like serine proteases"/>
    <property type="match status" value="1"/>
</dbReference>
<organism evidence="8 9">
    <name type="scientific">Tetranychus urticae</name>
    <name type="common">Two-spotted spider mite</name>
    <dbReference type="NCBI Taxonomy" id="32264"/>
    <lineage>
        <taxon>Eukaryota</taxon>
        <taxon>Metazoa</taxon>
        <taxon>Ecdysozoa</taxon>
        <taxon>Arthropoda</taxon>
        <taxon>Chelicerata</taxon>
        <taxon>Arachnida</taxon>
        <taxon>Acari</taxon>
        <taxon>Acariformes</taxon>
        <taxon>Trombidiformes</taxon>
        <taxon>Prostigmata</taxon>
        <taxon>Eleutherengona</taxon>
        <taxon>Raphignathae</taxon>
        <taxon>Tetranychoidea</taxon>
        <taxon>Tetranychidae</taxon>
        <taxon>Tetranychus</taxon>
    </lineage>
</organism>
<dbReference type="EnsemblMetazoa" id="tetur05g04020.1">
    <property type="protein sequence ID" value="tetur05g04020.1"/>
    <property type="gene ID" value="tetur05g04020"/>
</dbReference>
<evidence type="ECO:0000256" key="4">
    <source>
        <dbReference type="ARBA" id="ARBA00023157"/>
    </source>
</evidence>
<name>T1K4V3_TETUR</name>
<dbReference type="HOGENOM" id="CLU_006842_0_3_1"/>
<dbReference type="OrthoDB" id="6514235at2759"/>
<reference evidence="8" key="2">
    <citation type="submission" date="2015-06" db="UniProtKB">
        <authorList>
            <consortium name="EnsemblMetazoa"/>
        </authorList>
    </citation>
    <scope>IDENTIFICATION</scope>
</reference>
<dbReference type="EMBL" id="CAEY01001581">
    <property type="status" value="NOT_ANNOTATED_CDS"/>
    <property type="molecule type" value="Genomic_DNA"/>
</dbReference>
<evidence type="ECO:0000256" key="2">
    <source>
        <dbReference type="ARBA" id="ARBA00022801"/>
    </source>
</evidence>
<dbReference type="PANTHER" id="PTHR24252">
    <property type="entry name" value="ACROSIN-RELATED"/>
    <property type="match status" value="1"/>
</dbReference>
<dbReference type="OMA" id="HCANHID"/>
<dbReference type="PROSITE" id="PS00135">
    <property type="entry name" value="TRYPSIN_SER"/>
    <property type="match status" value="1"/>
</dbReference>
<dbReference type="AlphaFoldDB" id="T1K4V3"/>
<dbReference type="eggNOG" id="KOG3627">
    <property type="taxonomic scope" value="Eukaryota"/>
</dbReference>
<evidence type="ECO:0000256" key="3">
    <source>
        <dbReference type="ARBA" id="ARBA00022825"/>
    </source>
</evidence>
<dbReference type="CDD" id="cd00190">
    <property type="entry name" value="Tryp_SPc"/>
    <property type="match status" value="1"/>
</dbReference>
<evidence type="ECO:0000256" key="5">
    <source>
        <dbReference type="RuleBase" id="RU363034"/>
    </source>
</evidence>
<keyword evidence="9" id="KW-1185">Reference proteome</keyword>
<dbReference type="Pfam" id="PF00089">
    <property type="entry name" value="Trypsin"/>
    <property type="match status" value="1"/>
</dbReference>
<evidence type="ECO:0000256" key="6">
    <source>
        <dbReference type="SAM" id="SignalP"/>
    </source>
</evidence>
<gene>
    <name evidence="8" type="primary">107360505</name>
</gene>
<evidence type="ECO:0000313" key="9">
    <source>
        <dbReference type="Proteomes" id="UP000015104"/>
    </source>
</evidence>
<keyword evidence="2 5" id="KW-0378">Hydrolase</keyword>
<dbReference type="PANTHER" id="PTHR24252:SF7">
    <property type="entry name" value="HYALIN"/>
    <property type="match status" value="1"/>
</dbReference>
<evidence type="ECO:0000259" key="7">
    <source>
        <dbReference type="PROSITE" id="PS50240"/>
    </source>
</evidence>
<feature type="domain" description="Peptidase S1" evidence="7">
    <location>
        <begin position="65"/>
        <end position="302"/>
    </location>
</feature>
<dbReference type="InterPro" id="IPR018114">
    <property type="entry name" value="TRYPSIN_HIS"/>
</dbReference>
<dbReference type="SUPFAM" id="SSF50494">
    <property type="entry name" value="Trypsin-like serine proteases"/>
    <property type="match status" value="1"/>
</dbReference>
<dbReference type="InterPro" id="IPR001314">
    <property type="entry name" value="Peptidase_S1A"/>
</dbReference>
<dbReference type="FunFam" id="2.40.10.10:FF:000003">
    <property type="entry name" value="Transmembrane serine protease 3"/>
    <property type="match status" value="1"/>
</dbReference>
<evidence type="ECO:0000256" key="1">
    <source>
        <dbReference type="ARBA" id="ARBA00022670"/>
    </source>
</evidence>
<dbReference type="GO" id="GO:0004252">
    <property type="term" value="F:serine-type endopeptidase activity"/>
    <property type="evidence" value="ECO:0007669"/>
    <property type="project" value="InterPro"/>
</dbReference>
<dbReference type="InterPro" id="IPR009003">
    <property type="entry name" value="Peptidase_S1_PA"/>
</dbReference>
<dbReference type="PROSITE" id="PS50240">
    <property type="entry name" value="TRYPSIN_DOM"/>
    <property type="match status" value="1"/>
</dbReference>
<accession>T1K4V3</accession>
<dbReference type="InterPro" id="IPR001254">
    <property type="entry name" value="Trypsin_dom"/>
</dbReference>
<proteinExistence type="predicted"/>